<accession>A0A645DCF2</accession>
<dbReference type="EMBL" id="VSSQ01034347">
    <property type="protein sequence ID" value="MPM86252.1"/>
    <property type="molecule type" value="Genomic_DNA"/>
</dbReference>
<gene>
    <name evidence="1" type="ORF">SDC9_133341</name>
</gene>
<evidence type="ECO:0000313" key="1">
    <source>
        <dbReference type="EMBL" id="MPM86252.1"/>
    </source>
</evidence>
<sequence length="267" mass="31070">MIYKLAQRFLGTEINPITSKKYDSSWIAYCLTNSEEYEVMTDGGVKSVYTLFVSKQYPNWKMSLMDFIEFQEKQNKSIILSASDSDIEEAKLDYHNHLFNDAFLRDYESKVMVHSTTMDCWNSIKNDTCLKSWNKLKEDKPCWEQVPIGKQLGDPKDFSDYIMFSSGTVSSEIVVLSKQVGKLTMDENRSYMPGVRLYFDMERVAKDGLLIRDGCHLKVKDSLPLNPYIIWVADWKKVGLKSEYSTPDEFTKLANRRFNETYGENIF</sequence>
<name>A0A645DCF2_9ZZZZ</name>
<organism evidence="1">
    <name type="scientific">bioreactor metagenome</name>
    <dbReference type="NCBI Taxonomy" id="1076179"/>
    <lineage>
        <taxon>unclassified sequences</taxon>
        <taxon>metagenomes</taxon>
        <taxon>ecological metagenomes</taxon>
    </lineage>
</organism>
<protein>
    <submittedName>
        <fullName evidence="1">Uncharacterized protein</fullName>
    </submittedName>
</protein>
<dbReference type="AlphaFoldDB" id="A0A645DCF2"/>
<proteinExistence type="predicted"/>
<reference evidence="1" key="1">
    <citation type="submission" date="2019-08" db="EMBL/GenBank/DDBJ databases">
        <authorList>
            <person name="Kucharzyk K."/>
            <person name="Murdoch R.W."/>
            <person name="Higgins S."/>
            <person name="Loffler F."/>
        </authorList>
    </citation>
    <scope>NUCLEOTIDE SEQUENCE</scope>
</reference>
<comment type="caution">
    <text evidence="1">The sequence shown here is derived from an EMBL/GenBank/DDBJ whole genome shotgun (WGS) entry which is preliminary data.</text>
</comment>